<protein>
    <submittedName>
        <fullName evidence="2">Uncharacterized protein</fullName>
    </submittedName>
</protein>
<gene>
    <name evidence="2" type="ORF">BRAD3257_6580</name>
</gene>
<reference evidence="2 3" key="1">
    <citation type="submission" date="2018-03" db="EMBL/GenBank/DDBJ databases">
        <authorList>
            <person name="Gully D."/>
        </authorList>
    </citation>
    <scope>NUCLEOTIDE SEQUENCE [LARGE SCALE GENOMIC DNA]</scope>
    <source>
        <strain evidence="2">ORS3257</strain>
    </source>
</reference>
<feature type="compositionally biased region" description="Polar residues" evidence="1">
    <location>
        <begin position="56"/>
        <end position="70"/>
    </location>
</feature>
<organism evidence="2 3">
    <name type="scientific">Bradyrhizobium vignae</name>
    <dbReference type="NCBI Taxonomy" id="1549949"/>
    <lineage>
        <taxon>Bacteria</taxon>
        <taxon>Pseudomonadati</taxon>
        <taxon>Pseudomonadota</taxon>
        <taxon>Alphaproteobacteria</taxon>
        <taxon>Hyphomicrobiales</taxon>
        <taxon>Nitrobacteraceae</taxon>
        <taxon>Bradyrhizobium</taxon>
    </lineage>
</organism>
<dbReference type="KEGG" id="bvz:BRAD3257_6580"/>
<dbReference type="Proteomes" id="UP000246085">
    <property type="component" value="Chromosome BRAD3257"/>
</dbReference>
<evidence type="ECO:0000313" key="3">
    <source>
        <dbReference type="Proteomes" id="UP000246085"/>
    </source>
</evidence>
<sequence>MRSKICGLNPVHWARECRVIVSLGCIALNAGKSISIRHHNLRAGTLARQITGNARNMRFNSDGSSGQQESAAERDHRNSRPVRFDAEAAAWPFRLQRVTPGAKPPSAAESASPDGLKRHLENAAENEEHAKPYESHAHLLYPRTPTDCCAEKLGAASACPLLSESDRLDDRRTRQRAARKPGIAPTEAQVTSKRPA</sequence>
<feature type="region of interest" description="Disordered" evidence="1">
    <location>
        <begin position="96"/>
        <end position="115"/>
    </location>
</feature>
<name>A0A2U3Q7U8_9BRAD</name>
<evidence type="ECO:0000256" key="1">
    <source>
        <dbReference type="SAM" id="MobiDB-lite"/>
    </source>
</evidence>
<feature type="compositionally biased region" description="Basic and acidic residues" evidence="1">
    <location>
        <begin position="71"/>
        <end position="82"/>
    </location>
</feature>
<feature type="compositionally biased region" description="Low complexity" evidence="1">
    <location>
        <begin position="104"/>
        <end position="113"/>
    </location>
</feature>
<dbReference type="AlphaFoldDB" id="A0A2U3Q7U8"/>
<evidence type="ECO:0000313" key="2">
    <source>
        <dbReference type="EMBL" id="SPP97474.1"/>
    </source>
</evidence>
<proteinExistence type="predicted"/>
<accession>A0A2U3Q7U8</accession>
<dbReference type="EMBL" id="LS398110">
    <property type="protein sequence ID" value="SPP97474.1"/>
    <property type="molecule type" value="Genomic_DNA"/>
</dbReference>
<feature type="region of interest" description="Disordered" evidence="1">
    <location>
        <begin position="162"/>
        <end position="196"/>
    </location>
</feature>
<feature type="region of interest" description="Disordered" evidence="1">
    <location>
        <begin position="56"/>
        <end position="82"/>
    </location>
</feature>